<name>A0A3E5G7E3_9BACE</name>
<evidence type="ECO:0000259" key="3">
    <source>
        <dbReference type="Pfam" id="PF06414"/>
    </source>
</evidence>
<dbReference type="EMBL" id="CP103141">
    <property type="protein sequence ID" value="UVQ74652.1"/>
    <property type="molecule type" value="Genomic_DNA"/>
</dbReference>
<evidence type="ECO:0000313" key="6">
    <source>
        <dbReference type="EMBL" id="UVQ74652.1"/>
    </source>
</evidence>
<feature type="domain" description="Zeta toxin" evidence="3">
    <location>
        <begin position="4"/>
        <end position="144"/>
    </location>
</feature>
<dbReference type="GeneID" id="69592003"/>
<evidence type="ECO:0000313" key="7">
    <source>
        <dbReference type="Proteomes" id="UP000095606"/>
    </source>
</evidence>
<reference evidence="5" key="2">
    <citation type="submission" date="2022-08" db="EMBL/GenBank/DDBJ databases">
        <title>Genome Sequencing of Bacteroides fragilis Group Isolates with Nanopore Technology.</title>
        <authorList>
            <person name="Tisza M.J."/>
            <person name="Smith D."/>
            <person name="Dekker J.P."/>
        </authorList>
    </citation>
    <scope>NUCLEOTIDE SEQUENCE</scope>
    <source>
        <strain evidence="5">BFG-351</strain>
        <strain evidence="6">BFG-527</strain>
    </source>
</reference>
<dbReference type="Proteomes" id="UP001204548">
    <property type="component" value="Unassembled WGS sequence"/>
</dbReference>
<dbReference type="GO" id="GO:0016301">
    <property type="term" value="F:kinase activity"/>
    <property type="evidence" value="ECO:0007669"/>
    <property type="project" value="InterPro"/>
</dbReference>
<dbReference type="Proteomes" id="UP001060104">
    <property type="component" value="Chromosome"/>
</dbReference>
<evidence type="ECO:0000256" key="1">
    <source>
        <dbReference type="ARBA" id="ARBA00022741"/>
    </source>
</evidence>
<evidence type="ECO:0000313" key="4">
    <source>
        <dbReference type="EMBL" id="CUQ22190.1"/>
    </source>
</evidence>
<accession>A0A3E5G7E3</accession>
<keyword evidence="2" id="KW-0067">ATP-binding</keyword>
<reference evidence="4 7" key="1">
    <citation type="submission" date="2015-09" db="EMBL/GenBank/DDBJ databases">
        <authorList>
            <consortium name="Pathogen Informatics"/>
        </authorList>
    </citation>
    <scope>NUCLEOTIDE SEQUENCE [LARGE SCALE GENOMIC DNA]</scope>
    <source>
        <strain evidence="4 7">2789STDY5834846</strain>
    </source>
</reference>
<evidence type="ECO:0000256" key="2">
    <source>
        <dbReference type="ARBA" id="ARBA00022840"/>
    </source>
</evidence>
<dbReference type="PANTHER" id="PTHR39206:SF1">
    <property type="entry name" value="SLL8004 PROTEIN"/>
    <property type="match status" value="1"/>
</dbReference>
<dbReference type="Pfam" id="PF06414">
    <property type="entry name" value="Zeta_toxin"/>
    <property type="match status" value="1"/>
</dbReference>
<accession>A0A174UQX7</accession>
<dbReference type="AlphaFoldDB" id="A0A3E5G7E3"/>
<dbReference type="InterPro" id="IPR010488">
    <property type="entry name" value="Zeta_toxin_domain"/>
</dbReference>
<dbReference type="InterPro" id="IPR027417">
    <property type="entry name" value="P-loop_NTPase"/>
</dbReference>
<organism evidence="4 7">
    <name type="scientific">Bacteroides faecis</name>
    <dbReference type="NCBI Taxonomy" id="674529"/>
    <lineage>
        <taxon>Bacteria</taxon>
        <taxon>Pseudomonadati</taxon>
        <taxon>Bacteroidota</taxon>
        <taxon>Bacteroidia</taxon>
        <taxon>Bacteroidales</taxon>
        <taxon>Bacteroidaceae</taxon>
        <taxon>Bacteroides</taxon>
    </lineage>
</organism>
<protein>
    <submittedName>
        <fullName evidence="4">AAA ATPase</fullName>
    </submittedName>
    <submittedName>
        <fullName evidence="5">Zeta toxin family protein</fullName>
    </submittedName>
</protein>
<dbReference type="Gene3D" id="3.40.50.300">
    <property type="entry name" value="P-loop containing nucleotide triphosphate hydrolases"/>
    <property type="match status" value="1"/>
</dbReference>
<dbReference type="EMBL" id="CZAE01000031">
    <property type="protein sequence ID" value="CUQ22190.1"/>
    <property type="molecule type" value="Genomic_DNA"/>
</dbReference>
<dbReference type="RefSeq" id="WP_010539268.1">
    <property type="nucleotide sequence ID" value="NZ_CABMFH010000022.1"/>
</dbReference>
<dbReference type="SUPFAM" id="SSF52540">
    <property type="entry name" value="P-loop containing nucleoside triphosphate hydrolases"/>
    <property type="match status" value="1"/>
</dbReference>
<gene>
    <name evidence="4" type="ORF">ERS852461_04613</name>
    <name evidence="5" type="ORF">NXW97_23645</name>
    <name evidence="6" type="ORF">NXY30_27600</name>
</gene>
<keyword evidence="1" id="KW-0547">Nucleotide-binding</keyword>
<dbReference type="Proteomes" id="UP000095606">
    <property type="component" value="Unassembled WGS sequence"/>
</dbReference>
<sequence>MDETRQLYIISGCNGAGKTTASYTVLPEILLCKEFVNADEIAKGLSPFNPESMAIEAGRLMLKRIDELLAARISFSIETTLATRSYTRLITRAQNAGYKVSLIYFWLNSPELAVNRVLQRVNEGGHNVPIDTIYRRYQAGINNLFRIYASRVDYWLLADNSVSPRVIVAEGCQQGEDRIYELELFNRIKSYVK</sequence>
<dbReference type="PANTHER" id="PTHR39206">
    <property type="entry name" value="SLL8004 PROTEIN"/>
    <property type="match status" value="1"/>
</dbReference>
<dbReference type="GO" id="GO:0005524">
    <property type="term" value="F:ATP binding"/>
    <property type="evidence" value="ECO:0007669"/>
    <property type="project" value="UniProtKB-KW"/>
</dbReference>
<proteinExistence type="predicted"/>
<dbReference type="EMBL" id="JANUTS010000001">
    <property type="protein sequence ID" value="MCS2794947.1"/>
    <property type="molecule type" value="Genomic_DNA"/>
</dbReference>
<evidence type="ECO:0000313" key="5">
    <source>
        <dbReference type="EMBL" id="MCS2794947.1"/>
    </source>
</evidence>
<evidence type="ECO:0000313" key="8">
    <source>
        <dbReference type="Proteomes" id="UP001060104"/>
    </source>
</evidence>
<keyword evidence="8" id="KW-1185">Reference proteome</keyword>